<keyword evidence="2" id="KW-1185">Reference proteome</keyword>
<name>A0A328AHY2_9CAUL</name>
<evidence type="ECO:0008006" key="3">
    <source>
        <dbReference type="Google" id="ProtNLM"/>
    </source>
</evidence>
<evidence type="ECO:0000313" key="1">
    <source>
        <dbReference type="EMBL" id="RAK54370.1"/>
    </source>
</evidence>
<organism evidence="1 2">
    <name type="scientific">Phenylobacterium soli</name>
    <dbReference type="NCBI Taxonomy" id="2170551"/>
    <lineage>
        <taxon>Bacteria</taxon>
        <taxon>Pseudomonadati</taxon>
        <taxon>Pseudomonadota</taxon>
        <taxon>Alphaproteobacteria</taxon>
        <taxon>Caulobacterales</taxon>
        <taxon>Caulobacteraceae</taxon>
        <taxon>Phenylobacterium</taxon>
    </lineage>
</organism>
<proteinExistence type="predicted"/>
<sequence length="167" mass="18454">MTSSPPPSAPGPTPPPAPLALLRERYPAHASGFLRPLLELLSLSREACGGDLDKLLILLVIGLRSTQHRDFARYTQDQLLSGEVPIFPTLGVNIQSVADSLHAPKETMRRKVTELVEAGWIHREANNLSFTARGYQDLAPVRERIELMALENYELVEAILREGHNGT</sequence>
<dbReference type="RefSeq" id="WP_111528121.1">
    <property type="nucleotide sequence ID" value="NZ_JBHRSG010000004.1"/>
</dbReference>
<protein>
    <recommendedName>
        <fullName evidence="3">HTH crp-type domain-containing protein</fullName>
    </recommendedName>
</protein>
<dbReference type="Proteomes" id="UP000249254">
    <property type="component" value="Unassembled WGS sequence"/>
</dbReference>
<dbReference type="OrthoDB" id="5600162at2"/>
<reference evidence="2" key="1">
    <citation type="submission" date="2018-05" db="EMBL/GenBank/DDBJ databases">
        <authorList>
            <person name="Li X."/>
        </authorList>
    </citation>
    <scope>NUCLEOTIDE SEQUENCE [LARGE SCALE GENOMIC DNA]</scope>
    <source>
        <strain evidence="2">LX32</strain>
    </source>
</reference>
<gene>
    <name evidence="1" type="ORF">DJ017_07465</name>
</gene>
<accession>A0A328AHY2</accession>
<dbReference type="EMBL" id="QFYQ01000001">
    <property type="protein sequence ID" value="RAK54370.1"/>
    <property type="molecule type" value="Genomic_DNA"/>
</dbReference>
<evidence type="ECO:0000313" key="2">
    <source>
        <dbReference type="Proteomes" id="UP000249254"/>
    </source>
</evidence>
<dbReference type="AlphaFoldDB" id="A0A328AHY2"/>
<comment type="caution">
    <text evidence="1">The sequence shown here is derived from an EMBL/GenBank/DDBJ whole genome shotgun (WGS) entry which is preliminary data.</text>
</comment>